<keyword evidence="1" id="KW-0472">Membrane</keyword>
<dbReference type="OrthoDB" id="2943632at2"/>
<feature type="transmembrane region" description="Helical" evidence="1">
    <location>
        <begin position="50"/>
        <end position="70"/>
    </location>
</feature>
<proteinExistence type="predicted"/>
<sequence length="85" mass="9649">MKNGRMAVSKIVAKEIDYKRFGFSLLFVGVFFYLGSVIPKEGKTMLDTYAMMGTTCLMLVVSAIFFSLSIKYKKLRSEIKEDDSI</sequence>
<dbReference type="AlphaFoldDB" id="A0A372LV18"/>
<dbReference type="Proteomes" id="UP000264541">
    <property type="component" value="Unassembled WGS sequence"/>
</dbReference>
<dbReference type="RefSeq" id="WP_117324715.1">
    <property type="nucleotide sequence ID" value="NZ_QVTE01000001.1"/>
</dbReference>
<dbReference type="EMBL" id="QVTE01000001">
    <property type="protein sequence ID" value="RFU71640.1"/>
    <property type="molecule type" value="Genomic_DNA"/>
</dbReference>
<protein>
    <recommendedName>
        <fullName evidence="4">YrhC-like protein</fullName>
    </recommendedName>
</protein>
<evidence type="ECO:0000313" key="3">
    <source>
        <dbReference type="Proteomes" id="UP000264541"/>
    </source>
</evidence>
<keyword evidence="3" id="KW-1185">Reference proteome</keyword>
<feature type="transmembrane region" description="Helical" evidence="1">
    <location>
        <begin position="21"/>
        <end position="38"/>
    </location>
</feature>
<gene>
    <name evidence="2" type="ORF">D0469_00595</name>
</gene>
<dbReference type="Pfam" id="PF14143">
    <property type="entry name" value="YrhC"/>
    <property type="match status" value="1"/>
</dbReference>
<organism evidence="2 3">
    <name type="scientific">Peribacillus saganii</name>
    <dbReference type="NCBI Taxonomy" id="2303992"/>
    <lineage>
        <taxon>Bacteria</taxon>
        <taxon>Bacillati</taxon>
        <taxon>Bacillota</taxon>
        <taxon>Bacilli</taxon>
        <taxon>Bacillales</taxon>
        <taxon>Bacillaceae</taxon>
        <taxon>Peribacillus</taxon>
    </lineage>
</organism>
<evidence type="ECO:0000256" key="1">
    <source>
        <dbReference type="SAM" id="Phobius"/>
    </source>
</evidence>
<accession>A0A372LV18</accession>
<keyword evidence="1" id="KW-1133">Transmembrane helix</keyword>
<comment type="caution">
    <text evidence="2">The sequence shown here is derived from an EMBL/GenBank/DDBJ whole genome shotgun (WGS) entry which is preliminary data.</text>
</comment>
<reference evidence="2 3" key="1">
    <citation type="submission" date="2018-08" db="EMBL/GenBank/DDBJ databases">
        <title>Bacillus chawlae sp. nov., Bacillus glennii sp. nov., and Bacillus saganii sp. nov. Isolated from the Vehicle Assembly Building at Kennedy Space Center where the Viking Spacecraft were Assembled.</title>
        <authorList>
            <person name="Seuylemezian A."/>
            <person name="Vaishampayan P."/>
        </authorList>
    </citation>
    <scope>NUCLEOTIDE SEQUENCE [LARGE SCALE GENOMIC DNA]</scope>
    <source>
        <strain evidence="2 3">V47-23a</strain>
    </source>
</reference>
<evidence type="ECO:0000313" key="2">
    <source>
        <dbReference type="EMBL" id="RFU71640.1"/>
    </source>
</evidence>
<name>A0A372LV18_9BACI</name>
<dbReference type="InterPro" id="IPR025418">
    <property type="entry name" value="YrhC-like"/>
</dbReference>
<evidence type="ECO:0008006" key="4">
    <source>
        <dbReference type="Google" id="ProtNLM"/>
    </source>
</evidence>
<keyword evidence="1" id="KW-0812">Transmembrane</keyword>